<dbReference type="STRING" id="1480694.DC28_15325"/>
<feature type="repeat" description="TPR" evidence="3">
    <location>
        <begin position="118"/>
        <end position="151"/>
    </location>
</feature>
<dbReference type="InterPro" id="IPR051685">
    <property type="entry name" value="Ycf3/AcsC/BcsC/TPR_MFPF"/>
</dbReference>
<dbReference type="eggNOG" id="COG4783">
    <property type="taxonomic scope" value="Bacteria"/>
</dbReference>
<keyword evidence="5" id="KW-1185">Reference proteome</keyword>
<organism evidence="4 5">
    <name type="scientific">Spirochaeta lutea</name>
    <dbReference type="NCBI Taxonomy" id="1480694"/>
    <lineage>
        <taxon>Bacteria</taxon>
        <taxon>Pseudomonadati</taxon>
        <taxon>Spirochaetota</taxon>
        <taxon>Spirochaetia</taxon>
        <taxon>Spirochaetales</taxon>
        <taxon>Spirochaetaceae</taxon>
        <taxon>Spirochaeta</taxon>
    </lineage>
</organism>
<dbReference type="Pfam" id="PF13414">
    <property type="entry name" value="TPR_11"/>
    <property type="match status" value="1"/>
</dbReference>
<reference evidence="4 5" key="1">
    <citation type="submission" date="2014-05" db="EMBL/GenBank/DDBJ databases">
        <title>De novo Genome Sequence of Spirocheata sp.</title>
        <authorList>
            <person name="Shivani Y."/>
            <person name="Subhash Y."/>
            <person name="Tushar L."/>
            <person name="Sasikala C."/>
            <person name="Ramana C.V."/>
        </authorList>
    </citation>
    <scope>NUCLEOTIDE SEQUENCE [LARGE SCALE GENOMIC DNA]</scope>
    <source>
        <strain evidence="4 5">JC230</strain>
    </source>
</reference>
<name>A0A098QU03_9SPIO</name>
<dbReference type="SUPFAM" id="SSF48452">
    <property type="entry name" value="TPR-like"/>
    <property type="match status" value="1"/>
</dbReference>
<dbReference type="InterPro" id="IPR019734">
    <property type="entry name" value="TPR_rpt"/>
</dbReference>
<gene>
    <name evidence="4" type="ORF">DC28_15325</name>
</gene>
<comment type="caution">
    <text evidence="4">The sequence shown here is derived from an EMBL/GenBank/DDBJ whole genome shotgun (WGS) entry which is preliminary data.</text>
</comment>
<dbReference type="EMBL" id="JNUP01000072">
    <property type="protein sequence ID" value="KGE70843.1"/>
    <property type="molecule type" value="Genomic_DNA"/>
</dbReference>
<protein>
    <submittedName>
        <fullName evidence="4">Uncharacterized protein</fullName>
    </submittedName>
</protein>
<dbReference type="InterPro" id="IPR011990">
    <property type="entry name" value="TPR-like_helical_dom_sf"/>
</dbReference>
<evidence type="ECO:0000256" key="1">
    <source>
        <dbReference type="ARBA" id="ARBA00022737"/>
    </source>
</evidence>
<keyword evidence="2 3" id="KW-0802">TPR repeat</keyword>
<evidence type="ECO:0000313" key="4">
    <source>
        <dbReference type="EMBL" id="KGE70843.1"/>
    </source>
</evidence>
<feature type="repeat" description="TPR" evidence="3">
    <location>
        <begin position="84"/>
        <end position="117"/>
    </location>
</feature>
<dbReference type="PANTHER" id="PTHR44943:SF8">
    <property type="entry name" value="TPR REPEAT-CONTAINING PROTEIN MJ0263"/>
    <property type="match status" value="1"/>
</dbReference>
<evidence type="ECO:0000256" key="3">
    <source>
        <dbReference type="PROSITE-ProRule" id="PRU00339"/>
    </source>
</evidence>
<accession>A0A098QU03</accession>
<evidence type="ECO:0000313" key="5">
    <source>
        <dbReference type="Proteomes" id="UP000029692"/>
    </source>
</evidence>
<sequence length="247" mass="27609">MKTRVLVVFLSLGLLWGTGVLGAQLVETVPGPDAKLILGPQGSPTSQEEARVLYNEGSRLLHEGDYDGAVEQLLLAVQMDPGFTDAMDHLGIAYRRMGNLEAAEEWYGRSLEVLPSNTVAYLNLSLIYRAQGRLGDAHANYQKVIELEPDNPEGYYGMGEIFQQVEEYETSAYFLQTAIQKYLDADSEHVYDAVFLQGFNFYKLQRWEDAVRFLELAQAVHGDNPTLLQALEESRERLGAGEPSEVE</sequence>
<dbReference type="RefSeq" id="WP_037550413.1">
    <property type="nucleotide sequence ID" value="NZ_JNUP01000072.1"/>
</dbReference>
<feature type="repeat" description="TPR" evidence="3">
    <location>
        <begin position="50"/>
        <end position="83"/>
    </location>
</feature>
<keyword evidence="1" id="KW-0677">Repeat</keyword>
<dbReference type="Pfam" id="PF14559">
    <property type="entry name" value="TPR_19"/>
    <property type="match status" value="1"/>
</dbReference>
<dbReference type="PROSITE" id="PS50293">
    <property type="entry name" value="TPR_REGION"/>
    <property type="match status" value="1"/>
</dbReference>
<evidence type="ECO:0000256" key="2">
    <source>
        <dbReference type="ARBA" id="ARBA00022803"/>
    </source>
</evidence>
<dbReference type="SMART" id="SM00028">
    <property type="entry name" value="TPR"/>
    <property type="match status" value="5"/>
</dbReference>
<proteinExistence type="predicted"/>
<dbReference type="PANTHER" id="PTHR44943">
    <property type="entry name" value="CELLULOSE SYNTHASE OPERON PROTEIN C"/>
    <property type="match status" value="1"/>
</dbReference>
<dbReference type="AlphaFoldDB" id="A0A098QU03"/>
<dbReference type="PROSITE" id="PS50005">
    <property type="entry name" value="TPR"/>
    <property type="match status" value="3"/>
</dbReference>
<dbReference type="Proteomes" id="UP000029692">
    <property type="component" value="Unassembled WGS sequence"/>
</dbReference>
<dbReference type="Gene3D" id="1.25.40.10">
    <property type="entry name" value="Tetratricopeptide repeat domain"/>
    <property type="match status" value="1"/>
</dbReference>